<dbReference type="AlphaFoldDB" id="A0A918MYY3"/>
<reference evidence="1" key="2">
    <citation type="submission" date="2020-09" db="EMBL/GenBank/DDBJ databases">
        <authorList>
            <person name="Sun Q."/>
            <person name="Kim S."/>
        </authorList>
    </citation>
    <scope>NUCLEOTIDE SEQUENCE</scope>
    <source>
        <strain evidence="1">KCTC 22164</strain>
    </source>
</reference>
<keyword evidence="2" id="KW-1185">Reference proteome</keyword>
<proteinExistence type="predicted"/>
<organism evidence="1 2">
    <name type="scientific">Alteromonas halophila</name>
    <dbReference type="NCBI Taxonomy" id="516698"/>
    <lineage>
        <taxon>Bacteria</taxon>
        <taxon>Pseudomonadati</taxon>
        <taxon>Pseudomonadota</taxon>
        <taxon>Gammaproteobacteria</taxon>
        <taxon>Alteromonadales</taxon>
        <taxon>Alteromonadaceae</taxon>
        <taxon>Alteromonas/Salinimonas group</taxon>
        <taxon>Alteromonas</taxon>
    </lineage>
</organism>
<evidence type="ECO:0000313" key="1">
    <source>
        <dbReference type="EMBL" id="GGW87972.1"/>
    </source>
</evidence>
<comment type="caution">
    <text evidence="1">The sequence shown here is derived from an EMBL/GenBank/DDBJ whole genome shotgun (WGS) entry which is preliminary data.</text>
</comment>
<accession>A0A918MYY3</accession>
<dbReference type="Proteomes" id="UP000631300">
    <property type="component" value="Unassembled WGS sequence"/>
</dbReference>
<gene>
    <name evidence="1" type="ORF">GCM10007391_22150</name>
</gene>
<sequence>MRWIYSAVLEIGNIYSVNQVINNSQNVNSSGSEALTNKSYRFTTGHNNVTGKIVPTEQTGKNCEKAKTSKFRTQYH</sequence>
<name>A0A918MYY3_9ALTE</name>
<reference evidence="1" key="1">
    <citation type="journal article" date="2014" name="Int. J. Syst. Evol. Microbiol.">
        <title>Complete genome sequence of Corynebacterium casei LMG S-19264T (=DSM 44701T), isolated from a smear-ripened cheese.</title>
        <authorList>
            <consortium name="US DOE Joint Genome Institute (JGI-PGF)"/>
            <person name="Walter F."/>
            <person name="Albersmeier A."/>
            <person name="Kalinowski J."/>
            <person name="Ruckert C."/>
        </authorList>
    </citation>
    <scope>NUCLEOTIDE SEQUENCE</scope>
    <source>
        <strain evidence="1">KCTC 22164</strain>
    </source>
</reference>
<dbReference type="EMBL" id="BMXP01000005">
    <property type="protein sequence ID" value="GGW87972.1"/>
    <property type="molecule type" value="Genomic_DNA"/>
</dbReference>
<protein>
    <submittedName>
        <fullName evidence="1">Uncharacterized protein</fullName>
    </submittedName>
</protein>
<evidence type="ECO:0000313" key="2">
    <source>
        <dbReference type="Proteomes" id="UP000631300"/>
    </source>
</evidence>